<sequence length="92" mass="10208">MSGVQSVRMSVVQFGLGVHIMGGVMNKEELKMSSCCFPVKLERSFKNYSSKKLDKSPIKGTWIIGLSVTYLEDNYCFQSLLVPNSIGIPETV</sequence>
<dbReference type="Proteomes" id="UP001164929">
    <property type="component" value="Chromosome 14"/>
</dbReference>
<accession>A0AAD6LRV9</accession>
<dbReference type="EMBL" id="JAQIZT010000014">
    <property type="protein sequence ID" value="KAJ6972184.1"/>
    <property type="molecule type" value="Genomic_DNA"/>
</dbReference>
<protein>
    <submittedName>
        <fullName evidence="1">Uncharacterized protein</fullName>
    </submittedName>
</protein>
<proteinExistence type="predicted"/>
<evidence type="ECO:0000313" key="2">
    <source>
        <dbReference type="Proteomes" id="UP001164929"/>
    </source>
</evidence>
<comment type="caution">
    <text evidence="1">The sequence shown here is derived from an EMBL/GenBank/DDBJ whole genome shotgun (WGS) entry which is preliminary data.</text>
</comment>
<evidence type="ECO:0000313" key="1">
    <source>
        <dbReference type="EMBL" id="KAJ6972184.1"/>
    </source>
</evidence>
<reference evidence="1" key="1">
    <citation type="journal article" date="2023" name="Mol. Ecol. Resour.">
        <title>Chromosome-level genome assembly of a triploid poplar Populus alba 'Berolinensis'.</title>
        <authorList>
            <person name="Chen S."/>
            <person name="Yu Y."/>
            <person name="Wang X."/>
            <person name="Wang S."/>
            <person name="Zhang T."/>
            <person name="Zhou Y."/>
            <person name="He R."/>
            <person name="Meng N."/>
            <person name="Wang Y."/>
            <person name="Liu W."/>
            <person name="Liu Z."/>
            <person name="Liu J."/>
            <person name="Guo Q."/>
            <person name="Huang H."/>
            <person name="Sederoff R.R."/>
            <person name="Wang G."/>
            <person name="Qu G."/>
            <person name="Chen S."/>
        </authorList>
    </citation>
    <scope>NUCLEOTIDE SEQUENCE</scope>
    <source>
        <strain evidence="1">SC-2020</strain>
    </source>
</reference>
<gene>
    <name evidence="1" type="ORF">NC653_032690</name>
</gene>
<keyword evidence="2" id="KW-1185">Reference proteome</keyword>
<name>A0AAD6LRV9_9ROSI</name>
<dbReference type="AlphaFoldDB" id="A0AAD6LRV9"/>
<organism evidence="1 2">
    <name type="scientific">Populus alba x Populus x berolinensis</name>
    <dbReference type="NCBI Taxonomy" id="444605"/>
    <lineage>
        <taxon>Eukaryota</taxon>
        <taxon>Viridiplantae</taxon>
        <taxon>Streptophyta</taxon>
        <taxon>Embryophyta</taxon>
        <taxon>Tracheophyta</taxon>
        <taxon>Spermatophyta</taxon>
        <taxon>Magnoliopsida</taxon>
        <taxon>eudicotyledons</taxon>
        <taxon>Gunneridae</taxon>
        <taxon>Pentapetalae</taxon>
        <taxon>rosids</taxon>
        <taxon>fabids</taxon>
        <taxon>Malpighiales</taxon>
        <taxon>Salicaceae</taxon>
        <taxon>Saliceae</taxon>
        <taxon>Populus</taxon>
    </lineage>
</organism>